<dbReference type="GO" id="GO:0004523">
    <property type="term" value="F:RNA-DNA hybrid ribonuclease activity"/>
    <property type="evidence" value="ECO:0007669"/>
    <property type="project" value="InterPro"/>
</dbReference>
<dbReference type="Gramene" id="Jr11_17220_p1">
    <property type="protein sequence ID" value="cds.Jr11_17220_p1"/>
    <property type="gene ID" value="Jr11_17220"/>
</dbReference>
<dbReference type="InterPro" id="IPR044730">
    <property type="entry name" value="RNase_H-like_dom_plant"/>
</dbReference>
<organism evidence="2 3">
    <name type="scientific">Juglans regia</name>
    <name type="common">English walnut</name>
    <dbReference type="NCBI Taxonomy" id="51240"/>
    <lineage>
        <taxon>Eukaryota</taxon>
        <taxon>Viridiplantae</taxon>
        <taxon>Streptophyta</taxon>
        <taxon>Embryophyta</taxon>
        <taxon>Tracheophyta</taxon>
        <taxon>Spermatophyta</taxon>
        <taxon>Magnoliopsida</taxon>
        <taxon>eudicotyledons</taxon>
        <taxon>Gunneridae</taxon>
        <taxon>Pentapetalae</taxon>
        <taxon>rosids</taxon>
        <taxon>fabids</taxon>
        <taxon>Fagales</taxon>
        <taxon>Juglandaceae</taxon>
        <taxon>Juglans</taxon>
    </lineage>
</organism>
<dbReference type="EMBL" id="LIHL02000011">
    <property type="protein sequence ID" value="KAF5455502.1"/>
    <property type="molecule type" value="Genomic_DNA"/>
</dbReference>
<dbReference type="PANTHER" id="PTHR47723">
    <property type="entry name" value="OS05G0353850 PROTEIN"/>
    <property type="match status" value="1"/>
</dbReference>
<reference evidence="2" key="2">
    <citation type="submission" date="2020-03" db="EMBL/GenBank/DDBJ databases">
        <title>Walnut 2.0.</title>
        <authorList>
            <person name="Marrano A."/>
            <person name="Britton M."/>
            <person name="Zimin A.V."/>
            <person name="Zaini P.A."/>
            <person name="Workman R."/>
            <person name="Puiu D."/>
            <person name="Bianco L."/>
            <person name="Allen B.J."/>
            <person name="Troggio M."/>
            <person name="Leslie C.A."/>
            <person name="Timp W."/>
            <person name="Dendekar A."/>
            <person name="Salzberg S.L."/>
            <person name="Neale D.B."/>
        </authorList>
    </citation>
    <scope>NUCLEOTIDE SEQUENCE</scope>
    <source>
        <tissue evidence="2">Leaves</tissue>
    </source>
</reference>
<dbReference type="Pfam" id="PF13456">
    <property type="entry name" value="RVT_3"/>
    <property type="match status" value="1"/>
</dbReference>
<protein>
    <recommendedName>
        <fullName evidence="1">RNase H type-1 domain-containing protein</fullName>
    </recommendedName>
</protein>
<dbReference type="AlphaFoldDB" id="A0A833UDY0"/>
<feature type="domain" description="RNase H type-1" evidence="1">
    <location>
        <begin position="34"/>
        <end position="163"/>
    </location>
</feature>
<name>A0A833UDY0_JUGRE</name>
<dbReference type="SUPFAM" id="SSF53098">
    <property type="entry name" value="Ribonuclease H-like"/>
    <property type="match status" value="1"/>
</dbReference>
<dbReference type="Proteomes" id="UP000619265">
    <property type="component" value="Unassembled WGS sequence"/>
</dbReference>
<evidence type="ECO:0000259" key="1">
    <source>
        <dbReference type="PROSITE" id="PS50879"/>
    </source>
</evidence>
<dbReference type="PANTHER" id="PTHR47723:SF19">
    <property type="entry name" value="POLYNUCLEOTIDYL TRANSFERASE, RIBONUCLEASE H-LIKE SUPERFAMILY PROTEIN"/>
    <property type="match status" value="1"/>
</dbReference>
<evidence type="ECO:0000313" key="3">
    <source>
        <dbReference type="Proteomes" id="UP000619265"/>
    </source>
</evidence>
<dbReference type="GO" id="GO:0003676">
    <property type="term" value="F:nucleic acid binding"/>
    <property type="evidence" value="ECO:0007669"/>
    <property type="project" value="InterPro"/>
</dbReference>
<comment type="caution">
    <text evidence="2">The sequence shown here is derived from an EMBL/GenBank/DDBJ whole genome shotgun (WGS) entry which is preliminary data.</text>
</comment>
<accession>A0A833UDY0</accession>
<dbReference type="InterPro" id="IPR036397">
    <property type="entry name" value="RNaseH_sf"/>
</dbReference>
<dbReference type="InterPro" id="IPR053151">
    <property type="entry name" value="RNase_H-like"/>
</dbReference>
<dbReference type="Gene3D" id="3.30.420.10">
    <property type="entry name" value="Ribonuclease H-like superfamily/Ribonuclease H"/>
    <property type="match status" value="1"/>
</dbReference>
<evidence type="ECO:0000313" key="2">
    <source>
        <dbReference type="EMBL" id="KAF5455502.1"/>
    </source>
</evidence>
<dbReference type="InterPro" id="IPR002156">
    <property type="entry name" value="RNaseH_domain"/>
</dbReference>
<sequence length="197" mass="21922">MLEDLSSGEVNNGSELTKFIKHAKNDYIAWSKPETGRVKLNTDGSSLGNPGVAGAGDVIRDSHGNLLLAFSKSIGHGTSNYAELRALVEGIKHCKNLNFSAVDVEMDSKVVLAWLDNKRCGSWYLEDYWEELLFQSINMDLRFMHIHREGNGAADWLAKRGATDGDGVWQSMGDVSPLFRGLLRVDKWGLPSVRRKR</sequence>
<dbReference type="InterPro" id="IPR012337">
    <property type="entry name" value="RNaseH-like_sf"/>
</dbReference>
<dbReference type="PROSITE" id="PS50879">
    <property type="entry name" value="RNASE_H_1"/>
    <property type="match status" value="1"/>
</dbReference>
<proteinExistence type="predicted"/>
<dbReference type="CDD" id="cd06222">
    <property type="entry name" value="RNase_H_like"/>
    <property type="match status" value="1"/>
</dbReference>
<gene>
    <name evidence="2" type="ORF">F2P56_025069</name>
</gene>
<reference evidence="2" key="1">
    <citation type="submission" date="2015-10" db="EMBL/GenBank/DDBJ databases">
        <authorList>
            <person name="Martinez-Garcia P.J."/>
            <person name="Crepeau M.W."/>
            <person name="Puiu D."/>
            <person name="Gonzalez-Ibeas D."/>
            <person name="Whalen J."/>
            <person name="Stevens K."/>
            <person name="Paul R."/>
            <person name="Butterfield T."/>
            <person name="Britton M."/>
            <person name="Reagan R."/>
            <person name="Chakraborty S."/>
            <person name="Walawage S.L."/>
            <person name="Vasquez-Gross H.A."/>
            <person name="Cardeno C."/>
            <person name="Famula R."/>
            <person name="Pratt K."/>
            <person name="Kuruganti S."/>
            <person name="Aradhya M.K."/>
            <person name="Leslie C.A."/>
            <person name="Dandekar A.M."/>
            <person name="Salzberg S.L."/>
            <person name="Wegrzyn J.L."/>
            <person name="Langley C.H."/>
            <person name="Neale D.B."/>
        </authorList>
    </citation>
    <scope>NUCLEOTIDE SEQUENCE</scope>
    <source>
        <tissue evidence="2">Leaves</tissue>
    </source>
</reference>